<dbReference type="SUPFAM" id="SSF51011">
    <property type="entry name" value="Glycosyl hydrolase domain"/>
    <property type="match status" value="1"/>
</dbReference>
<protein>
    <submittedName>
        <fullName evidence="5">GH31</fullName>
        <ecNumber evidence="5">2.7.7.8</ecNumber>
    </submittedName>
</protein>
<feature type="domain" description="Glycosyl hydrolase family 31 C-terminal" evidence="4">
    <location>
        <begin position="605"/>
        <end position="691"/>
    </location>
</feature>
<keyword evidence="2" id="KW-0326">Glycosidase</keyword>
<reference evidence="5" key="1">
    <citation type="submission" date="2020-02" db="EMBL/GenBank/DDBJ databases">
        <authorList>
            <person name="Meier V. D."/>
        </authorList>
    </citation>
    <scope>NUCLEOTIDE SEQUENCE</scope>
    <source>
        <strain evidence="5">AVDCRST_MAG53</strain>
    </source>
</reference>
<organism evidence="5">
    <name type="scientific">uncultured Solirubrobacteraceae bacterium</name>
    <dbReference type="NCBI Taxonomy" id="1162706"/>
    <lineage>
        <taxon>Bacteria</taxon>
        <taxon>Bacillati</taxon>
        <taxon>Actinomycetota</taxon>
        <taxon>Thermoleophilia</taxon>
        <taxon>Solirubrobacterales</taxon>
        <taxon>Solirubrobacteraceae</taxon>
        <taxon>environmental samples</taxon>
    </lineage>
</organism>
<dbReference type="GO" id="GO:0005975">
    <property type="term" value="P:carbohydrate metabolic process"/>
    <property type="evidence" value="ECO:0007669"/>
    <property type="project" value="InterPro"/>
</dbReference>
<dbReference type="Gene3D" id="2.60.40.1180">
    <property type="entry name" value="Golgi alpha-mannosidase II"/>
    <property type="match status" value="1"/>
</dbReference>
<dbReference type="AlphaFoldDB" id="A0A6J4SVW6"/>
<dbReference type="GO" id="GO:0030246">
    <property type="term" value="F:carbohydrate binding"/>
    <property type="evidence" value="ECO:0007669"/>
    <property type="project" value="InterPro"/>
</dbReference>
<evidence type="ECO:0000259" key="4">
    <source>
        <dbReference type="Pfam" id="PF21365"/>
    </source>
</evidence>
<dbReference type="Pfam" id="PF01055">
    <property type="entry name" value="Glyco_hydro_31_2nd"/>
    <property type="match status" value="1"/>
</dbReference>
<accession>A0A6J4SVW6</accession>
<dbReference type="Pfam" id="PF21365">
    <property type="entry name" value="Glyco_hydro_31_3rd"/>
    <property type="match status" value="1"/>
</dbReference>
<dbReference type="EC" id="2.7.7.8" evidence="5"/>
<evidence type="ECO:0000256" key="1">
    <source>
        <dbReference type="ARBA" id="ARBA00007806"/>
    </source>
</evidence>
<sequence length="761" mass="84345">MPATLTAGRERVVLERAGVRLEIALLPLAIDVRRLTPRDGGAKWRRLLRGVHVWAVDGEVHDRFLQLTEGVMAREELGFPERAVTASMAEHLADGVVLALRLQGGRHAKLRLTVPDTDRVLFELDAEDAPLRLALEWGARPEERFNGLGARHHSSVDHRGRAIQLGADRAYTGPDCPPDMLELGGIPQGDYAPAPWLQSSRGYAVWVETHANGTRFDLGATQGRYTVSTRADAGPLRAHVLTAPTPAARLRHYLRLTGMPRLQPEWGYGFWKSRDVYDHQDDVLEDFTGCGWHDIPLDAVVLDSPWETQYNTWIPNPHQFPDFEGMVRLMRSSGVRTVVWVVPWTNLESVDGQVPPDPGSRRLHREPAPNYQEGADAGHYVGAADGSGPYVARWWMGTGSPVDFTSPAAEEWWRDQARTVLRLGVEGIKADDGEGYYFPDDVRFADGTTGAQSAWRVGALYRRSMQAALDDVHGLGRGVLFGRSGWTGQQQDGFLWAGDQVSDFWSLRILVASTLAAASTGFSNWSHDVGGYLGERGLTRASKELLIRWAQLGCFTPLMQAHGRLEQEPWTYDSETLAIYRAYVVLHEQFVPYVRAAALTAQRAGVPIIRPMPLLAPDDERGWSVADAFGYGPSLWVAPVLERGATERETLLPRGEWLEASTGKAVRGGREVLTDAPLHQIPVWVRRGAIVVTLPAAHVAGGLGDTPESERPLEATLWGEPACDRSSTRLADGTRISWRRGRGWSVRTRDGRDRDVTFRVV</sequence>
<name>A0A6J4SVW6_9ACTN</name>
<keyword evidence="5" id="KW-0808">Transferase</keyword>
<comment type="similarity">
    <text evidence="1 2">Belongs to the glycosyl hydrolase 31 family.</text>
</comment>
<dbReference type="GO" id="GO:0004553">
    <property type="term" value="F:hydrolase activity, hydrolyzing O-glycosyl compounds"/>
    <property type="evidence" value="ECO:0007669"/>
    <property type="project" value="InterPro"/>
</dbReference>
<gene>
    <name evidence="5" type="ORF">AVDCRST_MAG53-2488</name>
</gene>
<feature type="domain" description="Glycoside hydrolase family 31 TIM barrel" evidence="3">
    <location>
        <begin position="260"/>
        <end position="594"/>
    </location>
</feature>
<dbReference type="Gene3D" id="2.60.40.1760">
    <property type="entry name" value="glycosyl hydrolase (family 31)"/>
    <property type="match status" value="1"/>
</dbReference>
<dbReference type="Gene3D" id="3.20.20.80">
    <property type="entry name" value="Glycosidases"/>
    <property type="match status" value="1"/>
</dbReference>
<dbReference type="SUPFAM" id="SSF74650">
    <property type="entry name" value="Galactose mutarotase-like"/>
    <property type="match status" value="1"/>
</dbReference>
<dbReference type="InterPro" id="IPR011013">
    <property type="entry name" value="Gal_mutarotase_sf_dom"/>
</dbReference>
<dbReference type="PANTHER" id="PTHR43863">
    <property type="entry name" value="HYDROLASE, PUTATIVE (AFU_ORTHOLOGUE AFUA_1G03140)-RELATED"/>
    <property type="match status" value="1"/>
</dbReference>
<keyword evidence="5" id="KW-0548">Nucleotidyltransferase</keyword>
<keyword evidence="2" id="KW-0378">Hydrolase</keyword>
<dbReference type="InterPro" id="IPR017853">
    <property type="entry name" value="GH"/>
</dbReference>
<dbReference type="SUPFAM" id="SSF51445">
    <property type="entry name" value="(Trans)glycosidases"/>
    <property type="match status" value="1"/>
</dbReference>
<dbReference type="InterPro" id="IPR000322">
    <property type="entry name" value="Glyco_hydro_31_TIM"/>
</dbReference>
<dbReference type="InterPro" id="IPR048395">
    <property type="entry name" value="Glyco_hydro_31_C"/>
</dbReference>
<dbReference type="GO" id="GO:0004654">
    <property type="term" value="F:polyribonucleotide nucleotidyltransferase activity"/>
    <property type="evidence" value="ECO:0007669"/>
    <property type="project" value="UniProtKB-EC"/>
</dbReference>
<dbReference type="CDD" id="cd14752">
    <property type="entry name" value="GH31_N"/>
    <property type="match status" value="1"/>
</dbReference>
<evidence type="ECO:0000259" key="3">
    <source>
        <dbReference type="Pfam" id="PF01055"/>
    </source>
</evidence>
<dbReference type="EMBL" id="CADCVR010000076">
    <property type="protein sequence ID" value="CAA9506952.1"/>
    <property type="molecule type" value="Genomic_DNA"/>
</dbReference>
<dbReference type="PANTHER" id="PTHR43863:SF2">
    <property type="entry name" value="MALTASE-GLUCOAMYLASE"/>
    <property type="match status" value="1"/>
</dbReference>
<evidence type="ECO:0000313" key="5">
    <source>
        <dbReference type="EMBL" id="CAA9506952.1"/>
    </source>
</evidence>
<evidence type="ECO:0000256" key="2">
    <source>
        <dbReference type="RuleBase" id="RU361185"/>
    </source>
</evidence>
<dbReference type="InterPro" id="IPR013780">
    <property type="entry name" value="Glyco_hydro_b"/>
</dbReference>
<proteinExistence type="inferred from homology"/>
<dbReference type="InterPro" id="IPR051816">
    <property type="entry name" value="Glycosyl_Hydrolase_31"/>
</dbReference>